<reference evidence="1" key="1">
    <citation type="submission" date="2014-11" db="EMBL/GenBank/DDBJ databases">
        <authorList>
            <person name="Amaro Gonzalez C."/>
        </authorList>
    </citation>
    <scope>NUCLEOTIDE SEQUENCE</scope>
</reference>
<reference evidence="1" key="2">
    <citation type="journal article" date="2015" name="Fish Shellfish Immunol.">
        <title>Early steps in the European eel (Anguilla anguilla)-Vibrio vulnificus interaction in the gills: Role of the RtxA13 toxin.</title>
        <authorList>
            <person name="Callol A."/>
            <person name="Pajuelo D."/>
            <person name="Ebbesson L."/>
            <person name="Teles M."/>
            <person name="MacKenzie S."/>
            <person name="Amaro C."/>
        </authorList>
    </citation>
    <scope>NUCLEOTIDE SEQUENCE</scope>
</reference>
<proteinExistence type="predicted"/>
<accession>A0A0E9TLA7</accession>
<dbReference type="EMBL" id="GBXM01055049">
    <property type="protein sequence ID" value="JAH53528.1"/>
    <property type="molecule type" value="Transcribed_RNA"/>
</dbReference>
<name>A0A0E9TLA7_ANGAN</name>
<sequence>MKISEDNYGRLTPKYRSCHSSKNLLSAFSIGIP</sequence>
<organism evidence="1">
    <name type="scientific">Anguilla anguilla</name>
    <name type="common">European freshwater eel</name>
    <name type="synonym">Muraena anguilla</name>
    <dbReference type="NCBI Taxonomy" id="7936"/>
    <lineage>
        <taxon>Eukaryota</taxon>
        <taxon>Metazoa</taxon>
        <taxon>Chordata</taxon>
        <taxon>Craniata</taxon>
        <taxon>Vertebrata</taxon>
        <taxon>Euteleostomi</taxon>
        <taxon>Actinopterygii</taxon>
        <taxon>Neopterygii</taxon>
        <taxon>Teleostei</taxon>
        <taxon>Anguilliformes</taxon>
        <taxon>Anguillidae</taxon>
        <taxon>Anguilla</taxon>
    </lineage>
</organism>
<evidence type="ECO:0000313" key="1">
    <source>
        <dbReference type="EMBL" id="JAH53528.1"/>
    </source>
</evidence>
<protein>
    <submittedName>
        <fullName evidence="1">Uncharacterized protein</fullName>
    </submittedName>
</protein>
<dbReference type="AlphaFoldDB" id="A0A0E9TLA7"/>